<comment type="caution">
    <text evidence="3">The sequence shown here is derived from an EMBL/GenBank/DDBJ whole genome shotgun (WGS) entry which is preliminary data.</text>
</comment>
<dbReference type="InterPro" id="IPR013783">
    <property type="entry name" value="Ig-like_fold"/>
</dbReference>
<feature type="compositionally biased region" description="Low complexity" evidence="1">
    <location>
        <begin position="83"/>
        <end position="96"/>
    </location>
</feature>
<evidence type="ECO:0000313" key="3">
    <source>
        <dbReference type="EMBL" id="OGG39763.1"/>
    </source>
</evidence>
<dbReference type="Gene3D" id="2.60.40.10">
    <property type="entry name" value="Immunoglobulins"/>
    <property type="match status" value="1"/>
</dbReference>
<keyword evidence="2" id="KW-0472">Membrane</keyword>
<keyword evidence="2" id="KW-0812">Transmembrane</keyword>
<protein>
    <recommendedName>
        <fullName evidence="5">CARDB domain-containing protein</fullName>
    </recommendedName>
</protein>
<dbReference type="EMBL" id="MFKN01000042">
    <property type="protein sequence ID" value="OGG39763.1"/>
    <property type="molecule type" value="Genomic_DNA"/>
</dbReference>
<sequence length="261" mass="26680">MNETIHTAETRKAATRGLAIVGFIALVGAGIWLAVYSTRYVPIVVNNVGVAAVYLGSIFTPAPGPTLSVVPNASTTIPFGEISSTTPTTESPASKPVAQKPVATTAGEKTTSTVQIGSETAVNTLSGLPDFVTTISAVGYLTTASADSFVASSTVPTGSRAAVSFSIKNVGANASGPWCFSATIPTHSSYLYQSQPQQSLNPGDSIDYTLGFDQAYRGADQMISVTANIANTANTATCARTVTESNTNNNSASAKLTILGG</sequence>
<dbReference type="STRING" id="1798474.A2118_01825"/>
<proteinExistence type="predicted"/>
<accession>A0A1F6BSF5</accession>
<keyword evidence="2" id="KW-1133">Transmembrane helix</keyword>
<evidence type="ECO:0008006" key="5">
    <source>
        <dbReference type="Google" id="ProtNLM"/>
    </source>
</evidence>
<feature type="transmembrane region" description="Helical" evidence="2">
    <location>
        <begin position="18"/>
        <end position="36"/>
    </location>
</feature>
<reference evidence="3 4" key="1">
    <citation type="journal article" date="2016" name="Nat. Commun.">
        <title>Thousands of microbial genomes shed light on interconnected biogeochemical processes in an aquifer system.</title>
        <authorList>
            <person name="Anantharaman K."/>
            <person name="Brown C.T."/>
            <person name="Hug L.A."/>
            <person name="Sharon I."/>
            <person name="Castelle C.J."/>
            <person name="Probst A.J."/>
            <person name="Thomas B.C."/>
            <person name="Singh A."/>
            <person name="Wilkins M.J."/>
            <person name="Karaoz U."/>
            <person name="Brodie E.L."/>
            <person name="Williams K.H."/>
            <person name="Hubbard S.S."/>
            <person name="Banfield J.F."/>
        </authorList>
    </citation>
    <scope>NUCLEOTIDE SEQUENCE [LARGE SCALE GENOMIC DNA]</scope>
</reference>
<feature type="region of interest" description="Disordered" evidence="1">
    <location>
        <begin position="80"/>
        <end position="111"/>
    </location>
</feature>
<evidence type="ECO:0000313" key="4">
    <source>
        <dbReference type="Proteomes" id="UP000179014"/>
    </source>
</evidence>
<dbReference type="Proteomes" id="UP000179014">
    <property type="component" value="Unassembled WGS sequence"/>
</dbReference>
<dbReference type="AlphaFoldDB" id="A0A1F6BSF5"/>
<evidence type="ECO:0000256" key="2">
    <source>
        <dbReference type="SAM" id="Phobius"/>
    </source>
</evidence>
<gene>
    <name evidence="3" type="ORF">A2118_01825</name>
</gene>
<organism evidence="3 4">
    <name type="scientific">Candidatus Kaiserbacteria bacterium GWA2_50_9</name>
    <dbReference type="NCBI Taxonomy" id="1798474"/>
    <lineage>
        <taxon>Bacteria</taxon>
        <taxon>Candidatus Kaiseribacteriota</taxon>
    </lineage>
</organism>
<name>A0A1F6BSF5_9BACT</name>
<evidence type="ECO:0000256" key="1">
    <source>
        <dbReference type="SAM" id="MobiDB-lite"/>
    </source>
</evidence>